<evidence type="ECO:0000313" key="2">
    <source>
        <dbReference type="EMBL" id="GIG53619.1"/>
    </source>
</evidence>
<dbReference type="Gene3D" id="3.90.660.20">
    <property type="entry name" value="Protoporphyrinogen oxidase, mitochondrial, domain 2"/>
    <property type="match status" value="1"/>
</dbReference>
<accession>A0A919UFM3</accession>
<dbReference type="InterPro" id="IPR050464">
    <property type="entry name" value="Zeta_carotene_desat/Oxidored"/>
</dbReference>
<proteinExistence type="predicted"/>
<dbReference type="Pfam" id="PF01593">
    <property type="entry name" value="Amino_oxidase"/>
    <property type="match status" value="1"/>
</dbReference>
<dbReference type="RefSeq" id="WP_239066454.1">
    <property type="nucleotide sequence ID" value="NZ_BONR01000001.1"/>
</dbReference>
<dbReference type="SUPFAM" id="SSF51905">
    <property type="entry name" value="FAD/NAD(P)-binding domain"/>
    <property type="match status" value="1"/>
</dbReference>
<dbReference type="EMBL" id="BONR01000001">
    <property type="protein sequence ID" value="GIG53619.1"/>
    <property type="molecule type" value="Genomic_DNA"/>
</dbReference>
<organism evidence="2 3">
    <name type="scientific">Demequina activiva</name>
    <dbReference type="NCBI Taxonomy" id="1582364"/>
    <lineage>
        <taxon>Bacteria</taxon>
        <taxon>Bacillati</taxon>
        <taxon>Actinomycetota</taxon>
        <taxon>Actinomycetes</taxon>
        <taxon>Micrococcales</taxon>
        <taxon>Demequinaceae</taxon>
        <taxon>Demequina</taxon>
    </lineage>
</organism>
<dbReference type="AlphaFoldDB" id="A0A919UFM3"/>
<dbReference type="Gene3D" id="1.10.3110.10">
    <property type="entry name" value="protoporphyrinogen ix oxidase, domain 3"/>
    <property type="match status" value="1"/>
</dbReference>
<dbReference type="InterPro" id="IPR002937">
    <property type="entry name" value="Amino_oxidase"/>
</dbReference>
<gene>
    <name evidence="2" type="ORF">Dac01nite_03710</name>
</gene>
<dbReference type="PANTHER" id="PTHR42923">
    <property type="entry name" value="PROTOPORPHYRINOGEN OXIDASE"/>
    <property type="match status" value="1"/>
</dbReference>
<sequence>MADRRTWIVVGGGVAGLLAARRLARAGQHVTVLESEPHVGGRVTGITVDGLELDAGAESFATRGGHVAGLLSDLGIADRVVHPEPHSAWVVTSDDAYPLPRAGWLGVPTVSLGRDVRRAIGWRGALRAAGDRFMDVGDIDDSESLGALARRRLGDVATDRLVAPVVQGIFSRPLDDITLGDVAPGLAQDIRDRGGLVRAASARRAAAPSGSAVLGLDGGMLTLADALEADARAAGAQIRTDTPVGAVERTGSRWKVWSEGEARTADAVVLAVPRPVVAALVPDVAWEESRQVALVTLALDAPELDGAPRGTGVLAVGNVSGAKALTHSTAKWGWLAQRAEGRHIVRLSYGIDNARDARTHALTDASALLGVSLKDSQVRDIARIQWHDSAPAAVEDREPVPGLHLVGSAAGLSGIAAIVAADKRSNLGTARPTT</sequence>
<evidence type="ECO:0000313" key="3">
    <source>
        <dbReference type="Proteomes" id="UP000652354"/>
    </source>
</evidence>
<name>A0A919UFM3_9MICO</name>
<keyword evidence="3" id="KW-1185">Reference proteome</keyword>
<dbReference type="Gene3D" id="3.50.50.60">
    <property type="entry name" value="FAD/NAD(P)-binding domain"/>
    <property type="match status" value="1"/>
</dbReference>
<dbReference type="PANTHER" id="PTHR42923:SF3">
    <property type="entry name" value="PROTOPORPHYRINOGEN OXIDASE"/>
    <property type="match status" value="1"/>
</dbReference>
<comment type="caution">
    <text evidence="2">The sequence shown here is derived from an EMBL/GenBank/DDBJ whole genome shotgun (WGS) entry which is preliminary data.</text>
</comment>
<reference evidence="2" key="1">
    <citation type="submission" date="2021-01" db="EMBL/GenBank/DDBJ databases">
        <title>Whole genome shotgun sequence of Demequina activiva NBRC 110675.</title>
        <authorList>
            <person name="Komaki H."/>
            <person name="Tamura T."/>
        </authorList>
    </citation>
    <scope>NUCLEOTIDE SEQUENCE</scope>
    <source>
        <strain evidence="2">NBRC 110675</strain>
    </source>
</reference>
<dbReference type="InterPro" id="IPR036188">
    <property type="entry name" value="FAD/NAD-bd_sf"/>
</dbReference>
<evidence type="ECO:0000259" key="1">
    <source>
        <dbReference type="Pfam" id="PF01593"/>
    </source>
</evidence>
<feature type="domain" description="Amine oxidase" evidence="1">
    <location>
        <begin position="14"/>
        <end position="294"/>
    </location>
</feature>
<dbReference type="Proteomes" id="UP000652354">
    <property type="component" value="Unassembled WGS sequence"/>
</dbReference>
<protein>
    <submittedName>
        <fullName evidence="2">Protoporphyrinogen oxidase</fullName>
    </submittedName>
</protein>
<dbReference type="GO" id="GO:0016491">
    <property type="term" value="F:oxidoreductase activity"/>
    <property type="evidence" value="ECO:0007669"/>
    <property type="project" value="InterPro"/>
</dbReference>